<evidence type="ECO:0000256" key="7">
    <source>
        <dbReference type="ARBA" id="ARBA00023170"/>
    </source>
</evidence>
<reference evidence="9" key="1">
    <citation type="submission" date="2023-05" db="EMBL/GenBank/DDBJ databases">
        <authorList>
            <person name="Pathak J."/>
            <person name="Thiruvengadam V."/>
            <person name="Gracy G.R."/>
            <person name="M M."/>
        </authorList>
    </citation>
    <scope>NUCLEOTIDE SEQUENCE</scope>
    <source>
        <tissue evidence="9">Head and antenna</tissue>
    </source>
</reference>
<evidence type="ECO:0000256" key="4">
    <source>
        <dbReference type="ARBA" id="ARBA00022725"/>
    </source>
</evidence>
<dbReference type="GO" id="GO:0007165">
    <property type="term" value="P:signal transduction"/>
    <property type="evidence" value="ECO:0007669"/>
    <property type="project" value="UniProtKB-KW"/>
</dbReference>
<dbReference type="GO" id="GO:0004984">
    <property type="term" value="F:olfactory receptor activity"/>
    <property type="evidence" value="ECO:0007669"/>
    <property type="project" value="InterPro"/>
</dbReference>
<proteinExistence type="evidence at transcript level"/>
<evidence type="ECO:0000256" key="1">
    <source>
        <dbReference type="ARBA" id="ARBA00004141"/>
    </source>
</evidence>
<evidence type="ECO:0000256" key="8">
    <source>
        <dbReference type="ARBA" id="ARBA00023224"/>
    </source>
</evidence>
<keyword evidence="2" id="KW-0716">Sensory transduction</keyword>
<keyword evidence="6" id="KW-0472">Membrane</keyword>
<evidence type="ECO:0000256" key="6">
    <source>
        <dbReference type="ARBA" id="ARBA00023136"/>
    </source>
</evidence>
<evidence type="ECO:0000256" key="5">
    <source>
        <dbReference type="ARBA" id="ARBA00022989"/>
    </source>
</evidence>
<dbReference type="InterPro" id="IPR004117">
    <property type="entry name" value="7tm6_olfct_rcpt"/>
</dbReference>
<sequence>MILIYFRFVLANVYLTINISFQAYGNSTMDCMISTFFCTTKTQLQMLKYNLENIVNLDDNSEATEYSPYLDSDLIQRRLRLCVQHHLQILWWDL</sequence>
<keyword evidence="7 9" id="KW-0675">Receptor</keyword>
<keyword evidence="8" id="KW-0807">Transducer</keyword>
<keyword evidence="5" id="KW-1133">Transmembrane helix</keyword>
<keyword evidence="4" id="KW-0552">Olfaction</keyword>
<organism evidence="9">
    <name type="scientific">Leucinodes orbonalis</name>
    <dbReference type="NCBI Taxonomy" id="711050"/>
    <lineage>
        <taxon>Eukaryota</taxon>
        <taxon>Metazoa</taxon>
        <taxon>Ecdysozoa</taxon>
        <taxon>Arthropoda</taxon>
        <taxon>Hexapoda</taxon>
        <taxon>Insecta</taxon>
        <taxon>Pterygota</taxon>
        <taxon>Neoptera</taxon>
        <taxon>Endopterygota</taxon>
        <taxon>Lepidoptera</taxon>
        <taxon>Glossata</taxon>
        <taxon>Ditrysia</taxon>
        <taxon>Pyraloidea</taxon>
        <taxon>Crambidae</taxon>
        <taxon>Spilomelinae</taxon>
        <taxon>Leucinodes</taxon>
    </lineage>
</organism>
<name>A0AAU0QL73_9NEOP</name>
<dbReference type="AlphaFoldDB" id="A0AAU0QL73"/>
<dbReference type="Pfam" id="PF02949">
    <property type="entry name" value="7tm_6"/>
    <property type="match status" value="1"/>
</dbReference>
<comment type="subcellular location">
    <subcellularLocation>
        <location evidence="1">Membrane</location>
        <topology evidence="1">Multi-pass membrane protein</topology>
    </subcellularLocation>
</comment>
<dbReference type="EMBL" id="OQ970392">
    <property type="protein sequence ID" value="WPO56499.1"/>
    <property type="molecule type" value="mRNA"/>
</dbReference>
<evidence type="ECO:0000256" key="2">
    <source>
        <dbReference type="ARBA" id="ARBA00022606"/>
    </source>
</evidence>
<dbReference type="GO" id="GO:0005549">
    <property type="term" value="F:odorant binding"/>
    <property type="evidence" value="ECO:0007669"/>
    <property type="project" value="InterPro"/>
</dbReference>
<protein>
    <submittedName>
        <fullName evidence="9">Odorant receptor</fullName>
    </submittedName>
</protein>
<keyword evidence="3" id="KW-0812">Transmembrane</keyword>
<dbReference type="GO" id="GO:0016020">
    <property type="term" value="C:membrane"/>
    <property type="evidence" value="ECO:0007669"/>
    <property type="project" value="UniProtKB-SubCell"/>
</dbReference>
<accession>A0AAU0QL73</accession>
<evidence type="ECO:0000313" key="9">
    <source>
        <dbReference type="EMBL" id="WPO56499.1"/>
    </source>
</evidence>
<evidence type="ECO:0000256" key="3">
    <source>
        <dbReference type="ARBA" id="ARBA00022692"/>
    </source>
</evidence>